<reference evidence="1 2" key="1">
    <citation type="journal article" date="2018" name="Front. Plant Sci.">
        <title>Red Clover (Trifolium pratense) and Zigzag Clover (T. medium) - A Picture of Genomic Similarities and Differences.</title>
        <authorList>
            <person name="Dluhosova J."/>
            <person name="Istvanek J."/>
            <person name="Nedelnik J."/>
            <person name="Repkova J."/>
        </authorList>
    </citation>
    <scope>NUCLEOTIDE SEQUENCE [LARGE SCALE GENOMIC DNA]</scope>
    <source>
        <strain evidence="2">cv. 10/8</strain>
        <tissue evidence="1">Leaf</tissue>
    </source>
</reference>
<protein>
    <submittedName>
        <fullName evidence="1">Uncharacterized protein</fullName>
    </submittedName>
</protein>
<keyword evidence="2" id="KW-1185">Reference proteome</keyword>
<dbReference type="Proteomes" id="UP000265520">
    <property type="component" value="Unassembled WGS sequence"/>
</dbReference>
<name>A0A392T3E1_9FABA</name>
<evidence type="ECO:0000313" key="2">
    <source>
        <dbReference type="Proteomes" id="UP000265520"/>
    </source>
</evidence>
<evidence type="ECO:0000313" key="1">
    <source>
        <dbReference type="EMBL" id="MCI54907.1"/>
    </source>
</evidence>
<comment type="caution">
    <text evidence="1">The sequence shown here is derived from an EMBL/GenBank/DDBJ whole genome shotgun (WGS) entry which is preliminary data.</text>
</comment>
<proteinExistence type="predicted"/>
<accession>A0A392T3E1</accession>
<dbReference type="EMBL" id="LXQA010487195">
    <property type="protein sequence ID" value="MCI54907.1"/>
    <property type="molecule type" value="Genomic_DNA"/>
</dbReference>
<feature type="non-terminal residue" evidence="1">
    <location>
        <position position="1"/>
    </location>
</feature>
<organism evidence="1 2">
    <name type="scientific">Trifolium medium</name>
    <dbReference type="NCBI Taxonomy" id="97028"/>
    <lineage>
        <taxon>Eukaryota</taxon>
        <taxon>Viridiplantae</taxon>
        <taxon>Streptophyta</taxon>
        <taxon>Embryophyta</taxon>
        <taxon>Tracheophyta</taxon>
        <taxon>Spermatophyta</taxon>
        <taxon>Magnoliopsida</taxon>
        <taxon>eudicotyledons</taxon>
        <taxon>Gunneridae</taxon>
        <taxon>Pentapetalae</taxon>
        <taxon>rosids</taxon>
        <taxon>fabids</taxon>
        <taxon>Fabales</taxon>
        <taxon>Fabaceae</taxon>
        <taxon>Papilionoideae</taxon>
        <taxon>50 kb inversion clade</taxon>
        <taxon>NPAAA clade</taxon>
        <taxon>Hologalegina</taxon>
        <taxon>IRL clade</taxon>
        <taxon>Trifolieae</taxon>
        <taxon>Trifolium</taxon>
    </lineage>
</organism>
<sequence length="13" mass="1290">ALASGVASDMQKL</sequence>